<feature type="transmembrane region" description="Helical" evidence="1">
    <location>
        <begin position="67"/>
        <end position="88"/>
    </location>
</feature>
<feature type="transmembrane region" description="Helical" evidence="1">
    <location>
        <begin position="18"/>
        <end position="39"/>
    </location>
</feature>
<keyword evidence="1" id="KW-0472">Membrane</keyword>
<dbReference type="RefSeq" id="WP_073479429.1">
    <property type="nucleotide sequence ID" value="NZ_FQVN01000001.1"/>
</dbReference>
<reference evidence="2 3" key="1">
    <citation type="submission" date="2016-11" db="EMBL/GenBank/DDBJ databases">
        <authorList>
            <person name="Jaros S."/>
            <person name="Januszkiewicz K."/>
            <person name="Wedrychowicz H."/>
        </authorList>
    </citation>
    <scope>NUCLEOTIDE SEQUENCE [LARGE SCALE GENOMIC DNA]</scope>
    <source>
        <strain evidence="2 3">DSM 44523</strain>
    </source>
</reference>
<evidence type="ECO:0000256" key="1">
    <source>
        <dbReference type="SAM" id="Phobius"/>
    </source>
</evidence>
<evidence type="ECO:0000313" key="3">
    <source>
        <dbReference type="Proteomes" id="UP000184501"/>
    </source>
</evidence>
<keyword evidence="1" id="KW-0812">Transmembrane</keyword>
<organism evidence="2 3">
    <name type="scientific">Streptoalloteichus hindustanus</name>
    <dbReference type="NCBI Taxonomy" id="2017"/>
    <lineage>
        <taxon>Bacteria</taxon>
        <taxon>Bacillati</taxon>
        <taxon>Actinomycetota</taxon>
        <taxon>Actinomycetes</taxon>
        <taxon>Pseudonocardiales</taxon>
        <taxon>Pseudonocardiaceae</taxon>
        <taxon>Streptoalloteichus</taxon>
    </lineage>
</organism>
<dbReference type="EMBL" id="FQVN01000001">
    <property type="protein sequence ID" value="SHE48543.1"/>
    <property type="molecule type" value="Genomic_DNA"/>
</dbReference>
<proteinExistence type="predicted"/>
<dbReference type="AlphaFoldDB" id="A0A1M4TVW3"/>
<keyword evidence="3" id="KW-1185">Reference proteome</keyword>
<feature type="transmembrane region" description="Helical" evidence="1">
    <location>
        <begin position="95"/>
        <end position="116"/>
    </location>
</feature>
<feature type="transmembrane region" description="Helical" evidence="1">
    <location>
        <begin position="122"/>
        <end position="144"/>
    </location>
</feature>
<dbReference type="STRING" id="2017.SAMN05444320_101214"/>
<accession>A0A1M4TVW3</accession>
<evidence type="ECO:0000313" key="2">
    <source>
        <dbReference type="EMBL" id="SHE48543.1"/>
    </source>
</evidence>
<gene>
    <name evidence="2" type="ORF">SAMN05444320_101214</name>
</gene>
<protein>
    <submittedName>
        <fullName evidence="2">Uncharacterized protein</fullName>
    </submittedName>
</protein>
<sequence>MSDDGSTTAAPAPRTAHFAVGFFLALAVFVALQAGLLWAGRGTLRQDLLNRNLVPVDQVDQIVNRLVWQNAAVNGLFAVASAGFALVLRRGRPWARAALTLVGMLQLFLLFVAGGLSVTGLVVLALLAGGLVALWLPATTAWLADLRGQA</sequence>
<dbReference type="Proteomes" id="UP000184501">
    <property type="component" value="Unassembled WGS sequence"/>
</dbReference>
<keyword evidence="1" id="KW-1133">Transmembrane helix</keyword>
<name>A0A1M4TVW3_STRHI</name>